<dbReference type="PROSITE" id="PS50263">
    <property type="entry name" value="CN_HYDROLASE"/>
    <property type="match status" value="1"/>
</dbReference>
<dbReference type="AlphaFoldDB" id="A0A0G2ZG15"/>
<dbReference type="InterPro" id="IPR036526">
    <property type="entry name" value="C-N_Hydrolase_sf"/>
</dbReference>
<dbReference type="EMBL" id="CP011232">
    <property type="protein sequence ID" value="AKI97758.1"/>
    <property type="molecule type" value="Genomic_DNA"/>
</dbReference>
<dbReference type="Pfam" id="PF00795">
    <property type="entry name" value="CN_hydrolase"/>
    <property type="match status" value="1"/>
</dbReference>
<sequence>MKCAVAVNKIHASKEENISFIRSLIEEAARNDAKLILFPETALTGLVNTDSPEKDLKLGESISGKYLEELSAMSKELGIWIALGVFEIEDGVLYDSAVLISPERKVALKHRRTDSGWHSPNAPADVYKEGNKHEMIETPFGKVAFLICGELFQDDALDAVKKLKPDLLLVPMARSAYKIDDVQYWWDTEEKWFYVERVAEVKANCLVANCLGDGDIEDSFGGAMAVDRNGRLIAELQLYKQGILYVDINSEI</sequence>
<dbReference type="SUPFAM" id="SSF56317">
    <property type="entry name" value="Carbon-nitrogen hydrolase"/>
    <property type="match status" value="1"/>
</dbReference>
<evidence type="ECO:0000259" key="2">
    <source>
        <dbReference type="PROSITE" id="PS50263"/>
    </source>
</evidence>
<proteinExistence type="predicted"/>
<evidence type="ECO:0000313" key="3">
    <source>
        <dbReference type="EMBL" id="AKI97758.1"/>
    </source>
</evidence>
<dbReference type="STRING" id="1330330.IX53_07960"/>
<evidence type="ECO:0000256" key="1">
    <source>
        <dbReference type="ARBA" id="ARBA00022801"/>
    </source>
</evidence>
<dbReference type="InterPro" id="IPR003010">
    <property type="entry name" value="C-N_Hydrolase"/>
</dbReference>
<dbReference type="PANTHER" id="PTHR43674:SF16">
    <property type="entry name" value="CARBON-NITROGEN FAMILY, PUTATIVE (AFU_ORTHOLOGUE AFUA_5G02350)-RELATED"/>
    <property type="match status" value="1"/>
</dbReference>
<protein>
    <recommendedName>
        <fullName evidence="2">CN hydrolase domain-containing protein</fullName>
    </recommendedName>
</protein>
<dbReference type="InterPro" id="IPR050345">
    <property type="entry name" value="Aliph_Amidase/BUP"/>
</dbReference>
<dbReference type="Proteomes" id="UP000035159">
    <property type="component" value="Chromosome"/>
</dbReference>
<name>A0A0G2ZG15_9BACT</name>
<dbReference type="KEGG" id="kpf:IX53_07960"/>
<organism evidence="3 4">
    <name type="scientific">Kosmotoga pacifica</name>
    <dbReference type="NCBI Taxonomy" id="1330330"/>
    <lineage>
        <taxon>Bacteria</taxon>
        <taxon>Thermotogati</taxon>
        <taxon>Thermotogota</taxon>
        <taxon>Thermotogae</taxon>
        <taxon>Kosmotogales</taxon>
        <taxon>Kosmotogaceae</taxon>
        <taxon>Kosmotoga</taxon>
    </lineage>
</organism>
<keyword evidence="1" id="KW-0378">Hydrolase</keyword>
<feature type="domain" description="CN hydrolase" evidence="2">
    <location>
        <begin position="1"/>
        <end position="250"/>
    </location>
</feature>
<keyword evidence="4" id="KW-1185">Reference proteome</keyword>
<reference evidence="3 4" key="1">
    <citation type="submission" date="2015-04" db="EMBL/GenBank/DDBJ databases">
        <title>Complete Genome Sequence of Kosmotoga pacifica SLHLJ1.</title>
        <authorList>
            <person name="Jiang L.J."/>
            <person name="Shao Z.Z."/>
            <person name="Jebbar M."/>
        </authorList>
    </citation>
    <scope>NUCLEOTIDE SEQUENCE [LARGE SCALE GENOMIC DNA]</scope>
    <source>
        <strain evidence="3 4">SLHLJ1</strain>
    </source>
</reference>
<dbReference type="PANTHER" id="PTHR43674">
    <property type="entry name" value="NITRILASE C965.09-RELATED"/>
    <property type="match status" value="1"/>
</dbReference>
<dbReference type="RefSeq" id="WP_047754893.1">
    <property type="nucleotide sequence ID" value="NZ_CAJUHA010000023.1"/>
</dbReference>
<dbReference type="Gene3D" id="3.60.110.10">
    <property type="entry name" value="Carbon-nitrogen hydrolase"/>
    <property type="match status" value="1"/>
</dbReference>
<dbReference type="GO" id="GO:0016811">
    <property type="term" value="F:hydrolase activity, acting on carbon-nitrogen (but not peptide) bonds, in linear amides"/>
    <property type="evidence" value="ECO:0007669"/>
    <property type="project" value="TreeGrafter"/>
</dbReference>
<dbReference type="OrthoDB" id="9811121at2"/>
<gene>
    <name evidence="3" type="ORF">IX53_07960</name>
</gene>
<evidence type="ECO:0000313" key="4">
    <source>
        <dbReference type="Proteomes" id="UP000035159"/>
    </source>
</evidence>
<dbReference type="PATRIC" id="fig|1330330.3.peg.1610"/>
<dbReference type="CDD" id="cd07197">
    <property type="entry name" value="nitrilase"/>
    <property type="match status" value="1"/>
</dbReference>
<accession>A0A0G2ZG15</accession>